<dbReference type="Proteomes" id="UP000184339">
    <property type="component" value="Unassembled WGS sequence"/>
</dbReference>
<evidence type="ECO:0000313" key="3">
    <source>
        <dbReference type="Proteomes" id="UP000184339"/>
    </source>
</evidence>
<reference evidence="3" key="1">
    <citation type="submission" date="2016-11" db="EMBL/GenBank/DDBJ databases">
        <authorList>
            <person name="Varghese N."/>
            <person name="Submissions S."/>
        </authorList>
    </citation>
    <scope>NUCLEOTIDE SEQUENCE [LARGE SCALE GENOMIC DNA]</scope>
    <source>
        <strain evidence="3">Sac-22</strain>
    </source>
</reference>
<protein>
    <submittedName>
        <fullName evidence="2">Uncharacterized protein</fullName>
    </submittedName>
</protein>
<dbReference type="EMBL" id="FRCX01000001">
    <property type="protein sequence ID" value="SHM43063.1"/>
    <property type="molecule type" value="Genomic_DNA"/>
</dbReference>
<keyword evidence="1" id="KW-0812">Transmembrane</keyword>
<feature type="transmembrane region" description="Helical" evidence="1">
    <location>
        <begin position="34"/>
        <end position="52"/>
    </location>
</feature>
<proteinExistence type="predicted"/>
<keyword evidence="1" id="KW-1133">Transmembrane helix</keyword>
<accession>A0A1M7IR18</accession>
<keyword evidence="3" id="KW-1185">Reference proteome</keyword>
<organism evidence="2 3">
    <name type="scientific">Duganella sacchari</name>
    <dbReference type="NCBI Taxonomy" id="551987"/>
    <lineage>
        <taxon>Bacteria</taxon>
        <taxon>Pseudomonadati</taxon>
        <taxon>Pseudomonadota</taxon>
        <taxon>Betaproteobacteria</taxon>
        <taxon>Burkholderiales</taxon>
        <taxon>Oxalobacteraceae</taxon>
        <taxon>Telluria group</taxon>
        <taxon>Duganella</taxon>
    </lineage>
</organism>
<dbReference type="RefSeq" id="WP_167544244.1">
    <property type="nucleotide sequence ID" value="NZ_FRCX01000001.1"/>
</dbReference>
<gene>
    <name evidence="2" type="ORF">SAMN05192549_101570</name>
</gene>
<keyword evidence="1" id="KW-0472">Membrane</keyword>
<name>A0A1M7IR18_9BURK</name>
<dbReference type="STRING" id="551987.SAMN05192549_101570"/>
<evidence type="ECO:0000313" key="2">
    <source>
        <dbReference type="EMBL" id="SHM43063.1"/>
    </source>
</evidence>
<sequence>MYDETFDPRRSDDGCEESIATQRLLRAQRKSLRAGYLVFAVIALSAGMQLLIECLYGR</sequence>
<dbReference type="AlphaFoldDB" id="A0A1M7IR18"/>
<evidence type="ECO:0000256" key="1">
    <source>
        <dbReference type="SAM" id="Phobius"/>
    </source>
</evidence>